<reference evidence="5" key="1">
    <citation type="submission" date="2022-01" db="EMBL/GenBank/DDBJ databases">
        <title>Gordonia xiamenensis sp. nov., isolated from surface seawater in Xiamen.</title>
        <authorList>
            <person name="He Y.F."/>
        </authorList>
    </citation>
    <scope>NUCLEOTIDE SEQUENCE</scope>
    <source>
        <strain evidence="5">GW1C4-4</strain>
    </source>
</reference>
<keyword evidence="2" id="KW-0238">DNA-binding</keyword>
<dbReference type="PRINTS" id="PR00032">
    <property type="entry name" value="HTHARAC"/>
</dbReference>
<accession>A0ABS9DCJ9</accession>
<proteinExistence type="predicted"/>
<gene>
    <name evidence="5" type="ORF">L1892_00820</name>
</gene>
<evidence type="ECO:0000313" key="6">
    <source>
        <dbReference type="Proteomes" id="UP001108089"/>
    </source>
</evidence>
<organism evidence="5 6">
    <name type="scientific">Gordonia tangerina</name>
    <dbReference type="NCBI Taxonomy" id="2911060"/>
    <lineage>
        <taxon>Bacteria</taxon>
        <taxon>Bacillati</taxon>
        <taxon>Actinomycetota</taxon>
        <taxon>Actinomycetes</taxon>
        <taxon>Mycobacteriales</taxon>
        <taxon>Gordoniaceae</taxon>
        <taxon>Gordonia</taxon>
    </lineage>
</organism>
<dbReference type="Gene3D" id="1.10.10.60">
    <property type="entry name" value="Homeodomain-like"/>
    <property type="match status" value="1"/>
</dbReference>
<dbReference type="InterPro" id="IPR018060">
    <property type="entry name" value="HTH_AraC"/>
</dbReference>
<dbReference type="PANTHER" id="PTHR46796:SF6">
    <property type="entry name" value="ARAC SUBFAMILY"/>
    <property type="match status" value="1"/>
</dbReference>
<keyword evidence="1" id="KW-0805">Transcription regulation</keyword>
<dbReference type="Proteomes" id="UP001108089">
    <property type="component" value="Unassembled WGS sequence"/>
</dbReference>
<protein>
    <submittedName>
        <fullName evidence="5">AraC family transcriptional regulator</fullName>
    </submittedName>
</protein>
<feature type="domain" description="HTH araC/xylS-type" evidence="4">
    <location>
        <begin position="232"/>
        <end position="330"/>
    </location>
</feature>
<evidence type="ECO:0000313" key="5">
    <source>
        <dbReference type="EMBL" id="MCF3936923.1"/>
    </source>
</evidence>
<evidence type="ECO:0000256" key="1">
    <source>
        <dbReference type="ARBA" id="ARBA00023015"/>
    </source>
</evidence>
<keyword evidence="6" id="KW-1185">Reference proteome</keyword>
<dbReference type="InterPro" id="IPR050204">
    <property type="entry name" value="AraC_XylS_family_regulators"/>
</dbReference>
<dbReference type="InterPro" id="IPR035418">
    <property type="entry name" value="AraC-bd_2"/>
</dbReference>
<name>A0ABS9DCJ9_9ACTN</name>
<dbReference type="SMART" id="SM00342">
    <property type="entry name" value="HTH_ARAC"/>
    <property type="match status" value="1"/>
</dbReference>
<dbReference type="PANTHER" id="PTHR46796">
    <property type="entry name" value="HTH-TYPE TRANSCRIPTIONAL ACTIVATOR RHAS-RELATED"/>
    <property type="match status" value="1"/>
</dbReference>
<dbReference type="RefSeq" id="WP_235721550.1">
    <property type="nucleotide sequence ID" value="NZ_JAKGCU010000001.1"/>
</dbReference>
<keyword evidence="3" id="KW-0804">Transcription</keyword>
<evidence type="ECO:0000259" key="4">
    <source>
        <dbReference type="PROSITE" id="PS01124"/>
    </source>
</evidence>
<evidence type="ECO:0000256" key="2">
    <source>
        <dbReference type="ARBA" id="ARBA00023125"/>
    </source>
</evidence>
<dbReference type="SUPFAM" id="SSF46689">
    <property type="entry name" value="Homeodomain-like"/>
    <property type="match status" value="1"/>
</dbReference>
<dbReference type="PROSITE" id="PS01124">
    <property type="entry name" value="HTH_ARAC_FAMILY_2"/>
    <property type="match status" value="1"/>
</dbReference>
<dbReference type="InterPro" id="IPR020449">
    <property type="entry name" value="Tscrpt_reg_AraC-type_HTH"/>
</dbReference>
<evidence type="ECO:0000256" key="3">
    <source>
        <dbReference type="ARBA" id="ARBA00023163"/>
    </source>
</evidence>
<sequence length="332" mass="35934">MTDSAPFVDRERTDPEPATVALSTRDLTSTEQRALWSQTLDSTYCEMAVDWPSGSDGFAADIVARPVGSISVSVVRADPHTVVRTPSMIESDPGDDLLLCLITQGTATIAQSGRSGVLCEGAFGFVDSAQPFVVRGETTFEQIVVRLGRDLLAPQVAENRLDNSLGQRFSAEKGIDRVASNLLVDLASHDDDFTAGDLTAVTSAVLDVVAAAVNTRVPAATLIERAHDADLRVVQQVMVREISNPDHRLTDVAGEVGMSVRYIHKLFSAAGTTPRTWLYARRFDRARSLLLQTDLPVADIAEQLGFRDVSHFSRAFSKHFGTSPGRYRTAGS</sequence>
<dbReference type="Pfam" id="PF14525">
    <property type="entry name" value="AraC_binding_2"/>
    <property type="match status" value="1"/>
</dbReference>
<dbReference type="InterPro" id="IPR009057">
    <property type="entry name" value="Homeodomain-like_sf"/>
</dbReference>
<dbReference type="Pfam" id="PF12833">
    <property type="entry name" value="HTH_18"/>
    <property type="match status" value="1"/>
</dbReference>
<comment type="caution">
    <text evidence="5">The sequence shown here is derived from an EMBL/GenBank/DDBJ whole genome shotgun (WGS) entry which is preliminary data.</text>
</comment>
<dbReference type="EMBL" id="JAKGCU010000001">
    <property type="protein sequence ID" value="MCF3936923.1"/>
    <property type="molecule type" value="Genomic_DNA"/>
</dbReference>